<dbReference type="Proteomes" id="UP001595868">
    <property type="component" value="Unassembled WGS sequence"/>
</dbReference>
<keyword evidence="4" id="KW-1185">Reference proteome</keyword>
<evidence type="ECO:0000313" key="4">
    <source>
        <dbReference type="Proteomes" id="UP001595868"/>
    </source>
</evidence>
<reference evidence="4" key="1">
    <citation type="journal article" date="2019" name="Int. J. Syst. Evol. Microbiol.">
        <title>The Global Catalogue of Microorganisms (GCM) 10K type strain sequencing project: providing services to taxonomists for standard genome sequencing and annotation.</title>
        <authorList>
            <consortium name="The Broad Institute Genomics Platform"/>
            <consortium name="The Broad Institute Genome Sequencing Center for Infectious Disease"/>
            <person name="Wu L."/>
            <person name="Ma J."/>
        </authorList>
    </citation>
    <scope>NUCLEOTIDE SEQUENCE [LARGE SCALE GENOMIC DNA]</scope>
    <source>
        <strain evidence="4">2902at01</strain>
    </source>
</reference>
<keyword evidence="2" id="KW-1133">Transmembrane helix</keyword>
<feature type="region of interest" description="Disordered" evidence="1">
    <location>
        <begin position="210"/>
        <end position="261"/>
    </location>
</feature>
<keyword evidence="2" id="KW-0472">Membrane</keyword>
<proteinExistence type="predicted"/>
<name>A0ABV8KM58_9ACTN</name>
<evidence type="ECO:0000256" key="1">
    <source>
        <dbReference type="SAM" id="MobiDB-lite"/>
    </source>
</evidence>
<feature type="compositionally biased region" description="Basic and acidic residues" evidence="1">
    <location>
        <begin position="166"/>
        <end position="175"/>
    </location>
</feature>
<evidence type="ECO:0000313" key="3">
    <source>
        <dbReference type="EMBL" id="MFC4106631.1"/>
    </source>
</evidence>
<dbReference type="RefSeq" id="WP_377544742.1">
    <property type="nucleotide sequence ID" value="NZ_JBHSBN010000006.1"/>
</dbReference>
<gene>
    <name evidence="3" type="ORF">ACFOX0_11865</name>
</gene>
<feature type="compositionally biased region" description="Gly residues" evidence="1">
    <location>
        <begin position="179"/>
        <end position="191"/>
    </location>
</feature>
<sequence>MTETSQQEVDTVFGFGRRRTHRDLVKAELGESLEHFVQAATHAAGGVGATVGPRVRAAQAQVAPTATKIRDGASSGWGSTVAAFAPLAAAATDGARNAGKAAKKAKAKSLRPVRRKQSFVARRKWPMVAGALAAGAIAGGVVAARRRRAAEVEWEAYHPDTLADLDGDRTTRDLPVDGSAGGGSAAGGSAVGGVTKDNPTVATGKAAAAKDAAAKAEDRLASAAGTVTDGAKQGAAKNTNGKANGKADGVMGNTTGSSSHN</sequence>
<feature type="transmembrane region" description="Helical" evidence="2">
    <location>
        <begin position="125"/>
        <end position="144"/>
    </location>
</feature>
<protein>
    <submittedName>
        <fullName evidence="3">Uncharacterized protein</fullName>
    </submittedName>
</protein>
<evidence type="ECO:0000256" key="2">
    <source>
        <dbReference type="SAM" id="Phobius"/>
    </source>
</evidence>
<dbReference type="EMBL" id="JBHSBN010000006">
    <property type="protein sequence ID" value="MFC4106631.1"/>
    <property type="molecule type" value="Genomic_DNA"/>
</dbReference>
<feature type="region of interest" description="Disordered" evidence="1">
    <location>
        <begin position="162"/>
        <end position="194"/>
    </location>
</feature>
<comment type="caution">
    <text evidence="3">The sequence shown here is derived from an EMBL/GenBank/DDBJ whole genome shotgun (WGS) entry which is preliminary data.</text>
</comment>
<accession>A0ABV8KM58</accession>
<feature type="compositionally biased region" description="Polar residues" evidence="1">
    <location>
        <begin position="252"/>
        <end position="261"/>
    </location>
</feature>
<organism evidence="3 4">
    <name type="scientific">Micromonospora zhanjiangensis</name>
    <dbReference type="NCBI Taxonomy" id="1522057"/>
    <lineage>
        <taxon>Bacteria</taxon>
        <taxon>Bacillati</taxon>
        <taxon>Actinomycetota</taxon>
        <taxon>Actinomycetes</taxon>
        <taxon>Micromonosporales</taxon>
        <taxon>Micromonosporaceae</taxon>
        <taxon>Micromonospora</taxon>
    </lineage>
</organism>
<keyword evidence="2" id="KW-0812">Transmembrane</keyword>